<proteinExistence type="inferred from homology"/>
<keyword evidence="3" id="KW-0456">Lyase</keyword>
<name>A0A395LNE3_9SPHN</name>
<dbReference type="InterPro" id="IPR001753">
    <property type="entry name" value="Enoyl-CoA_hydra/iso"/>
</dbReference>
<dbReference type="Gene3D" id="3.90.226.10">
    <property type="entry name" value="2-enoyl-CoA Hydratase, Chain A, domain 1"/>
    <property type="match status" value="1"/>
</dbReference>
<reference evidence="3 4" key="1">
    <citation type="submission" date="2018-07" db="EMBL/GenBank/DDBJ databases">
        <title>Erythrobacter nanhaiensis sp. nov., a novel member of the genus Erythrobacter isolated from the South China Sea.</title>
        <authorList>
            <person name="Chen X."/>
            <person name="Liu J."/>
        </authorList>
    </citation>
    <scope>NUCLEOTIDE SEQUENCE [LARGE SCALE GENOMIC DNA]</scope>
    <source>
        <strain evidence="3 4">S-5</strain>
    </source>
</reference>
<gene>
    <name evidence="3" type="ORF">DL238_12045</name>
</gene>
<keyword evidence="3" id="KW-0413">Isomerase</keyword>
<dbReference type="SUPFAM" id="SSF52096">
    <property type="entry name" value="ClpP/crotonase"/>
    <property type="match status" value="1"/>
</dbReference>
<protein>
    <submittedName>
        <fullName evidence="3">2-(1,2-epoxy-1,2-dihydrophenyl)acetyl-CoA isomerase</fullName>
        <ecNumber evidence="3">4.2.1.17</ecNumber>
    </submittedName>
</protein>
<accession>A0A395LNE3</accession>
<sequence>MADYQTIRVEQADGVVTLTLNKPDKMNAMSPEMVNEMMSAFDALPGMGARALLITGEGRGFSSGADLSGRSLGGGGSRPGDASRRSLQTSFNPLMLALAGLDIPVVTAVNGAAAGIGCTLALSGDLIVAGKSAYFLQAFVNIGLVPDGGATWVLPKAAGIPAAMEAMLLGERIPADRAYELGMVNRCVEDDAVMDEARALAEKLANGPTVAMGQIRRLVRGAQSGSLSDAMNAEAEAQRIAGNSEDFIEGVTAFLGKREAQFKGK</sequence>
<dbReference type="PANTHER" id="PTHR43459">
    <property type="entry name" value="ENOYL-COA HYDRATASE"/>
    <property type="match status" value="1"/>
</dbReference>
<organism evidence="3 4">
    <name type="scientific">Alteriqipengyuania lutimaris</name>
    <dbReference type="NCBI Taxonomy" id="1538146"/>
    <lineage>
        <taxon>Bacteria</taxon>
        <taxon>Pseudomonadati</taxon>
        <taxon>Pseudomonadota</taxon>
        <taxon>Alphaproteobacteria</taxon>
        <taxon>Sphingomonadales</taxon>
        <taxon>Erythrobacteraceae</taxon>
        <taxon>Alteriqipengyuania</taxon>
    </lineage>
</organism>
<dbReference type="Proteomes" id="UP000254101">
    <property type="component" value="Unassembled WGS sequence"/>
</dbReference>
<comment type="caution">
    <text evidence="3">The sequence shown here is derived from an EMBL/GenBank/DDBJ whole genome shotgun (WGS) entry which is preliminary data.</text>
</comment>
<dbReference type="RefSeq" id="WP_115492490.1">
    <property type="nucleotide sequence ID" value="NZ_JACHWW010000001.1"/>
</dbReference>
<dbReference type="OrthoDB" id="9802898at2"/>
<dbReference type="PANTHER" id="PTHR43459:SF1">
    <property type="entry name" value="EG:BACN32G11.4 PROTEIN"/>
    <property type="match status" value="1"/>
</dbReference>
<dbReference type="GO" id="GO:0004300">
    <property type="term" value="F:enoyl-CoA hydratase activity"/>
    <property type="evidence" value="ECO:0007669"/>
    <property type="project" value="UniProtKB-EC"/>
</dbReference>
<dbReference type="InterPro" id="IPR014748">
    <property type="entry name" value="Enoyl-CoA_hydra_C"/>
</dbReference>
<evidence type="ECO:0000256" key="1">
    <source>
        <dbReference type="ARBA" id="ARBA00005254"/>
    </source>
</evidence>
<evidence type="ECO:0000313" key="3">
    <source>
        <dbReference type="EMBL" id="RDS78265.1"/>
    </source>
</evidence>
<evidence type="ECO:0000313" key="4">
    <source>
        <dbReference type="Proteomes" id="UP000254101"/>
    </source>
</evidence>
<dbReference type="Gene3D" id="1.10.12.10">
    <property type="entry name" value="Lyase 2-enoyl-coa Hydratase, Chain A, domain 2"/>
    <property type="match status" value="1"/>
</dbReference>
<dbReference type="AlphaFoldDB" id="A0A395LNE3"/>
<dbReference type="GO" id="GO:0016853">
    <property type="term" value="F:isomerase activity"/>
    <property type="evidence" value="ECO:0007669"/>
    <property type="project" value="UniProtKB-KW"/>
</dbReference>
<dbReference type="CDD" id="cd06558">
    <property type="entry name" value="crotonase-like"/>
    <property type="match status" value="1"/>
</dbReference>
<dbReference type="EC" id="4.2.1.17" evidence="3"/>
<comment type="similarity">
    <text evidence="1">Belongs to the enoyl-CoA hydratase/isomerase family.</text>
</comment>
<dbReference type="EMBL" id="QRBB01000001">
    <property type="protein sequence ID" value="RDS78265.1"/>
    <property type="molecule type" value="Genomic_DNA"/>
</dbReference>
<dbReference type="Pfam" id="PF00378">
    <property type="entry name" value="ECH_1"/>
    <property type="match status" value="1"/>
</dbReference>
<feature type="region of interest" description="Disordered" evidence="2">
    <location>
        <begin position="65"/>
        <end position="84"/>
    </location>
</feature>
<keyword evidence="4" id="KW-1185">Reference proteome</keyword>
<dbReference type="InterPro" id="IPR029045">
    <property type="entry name" value="ClpP/crotonase-like_dom_sf"/>
</dbReference>
<evidence type="ECO:0000256" key="2">
    <source>
        <dbReference type="SAM" id="MobiDB-lite"/>
    </source>
</evidence>